<evidence type="ECO:0000256" key="3">
    <source>
        <dbReference type="ARBA" id="ARBA00022676"/>
    </source>
</evidence>
<evidence type="ECO:0000256" key="4">
    <source>
        <dbReference type="ARBA" id="ARBA00022679"/>
    </source>
</evidence>
<reference evidence="11" key="1">
    <citation type="submission" date="2021-01" db="EMBL/GenBank/DDBJ databases">
        <title>Whole genome shotgun sequence of Rhizocola hellebori NBRC 109834.</title>
        <authorList>
            <person name="Komaki H."/>
            <person name="Tamura T."/>
        </authorList>
    </citation>
    <scope>NUCLEOTIDE SEQUENCE</scope>
    <source>
        <strain evidence="11">NBRC 109834</strain>
    </source>
</reference>
<dbReference type="InterPro" id="IPR029044">
    <property type="entry name" value="Nucleotide-diphossugar_trans"/>
</dbReference>
<comment type="function">
    <text evidence="6">Catalyzes the glycosylation of 4,4'-diaponeurosporenoate, i.e. the esterification of glucose at the C1'' position with the carboxyl group of 4,4'-diaponeurosporenic acid, to form glycosyl-4,4'-diaponeurosporenoate. This is a step in the biosynthesis of staphyloxanthin, an orange pigment present in most staphylococci strains.</text>
</comment>
<feature type="domain" description="Glycosyltransferase 2-like" evidence="10">
    <location>
        <begin position="3"/>
        <end position="124"/>
    </location>
</feature>
<evidence type="ECO:0000256" key="9">
    <source>
        <dbReference type="ARBA" id="ARBA00040345"/>
    </source>
</evidence>
<evidence type="ECO:0000256" key="7">
    <source>
        <dbReference type="ARBA" id="ARBA00037904"/>
    </source>
</evidence>
<sequence>MISIVIPAHNEANRIGANLALLTGAGSDDFEIIVVPNGCTDATASVAAQVPGVQVIDLPAPGKAAALRVGDAAAKAFPRIYLDADIPLTPVQVRALAAAVERPGVLAATGARRVTTEGSSLLVRAFYAVNKRLPAYRDALYGRGVIAVSESGRSRFAEFPDQVADDLFLDSMFSAAEKHHEPTVVSTVAAPRRTAHLVGRLARLRAGNRALRATATAAIRPARNSSWLKDVVLPRPWLWPAGICYAAIILAAERSARRAGEVTWGHQA</sequence>
<evidence type="ECO:0000313" key="12">
    <source>
        <dbReference type="Proteomes" id="UP000612899"/>
    </source>
</evidence>
<dbReference type="GO" id="GO:0005886">
    <property type="term" value="C:plasma membrane"/>
    <property type="evidence" value="ECO:0007669"/>
    <property type="project" value="UniProtKB-SubCell"/>
</dbReference>
<evidence type="ECO:0000256" key="6">
    <source>
        <dbReference type="ARBA" id="ARBA00037281"/>
    </source>
</evidence>
<keyword evidence="5" id="KW-0472">Membrane</keyword>
<dbReference type="PANTHER" id="PTHR43646:SF2">
    <property type="entry name" value="GLYCOSYLTRANSFERASE 2-LIKE DOMAIN-CONTAINING PROTEIN"/>
    <property type="match status" value="1"/>
</dbReference>
<name>A0A8J3VL24_9ACTN</name>
<keyword evidence="4" id="KW-0808">Transferase</keyword>
<comment type="pathway">
    <text evidence="7">Carotenoid biosynthesis; staphyloxanthin biosynthesis; staphyloxanthin from farnesyl diphosphate: step 4/5.</text>
</comment>
<dbReference type="InterPro" id="IPR001173">
    <property type="entry name" value="Glyco_trans_2-like"/>
</dbReference>
<dbReference type="Pfam" id="PF00535">
    <property type="entry name" value="Glycos_transf_2"/>
    <property type="match status" value="1"/>
</dbReference>
<evidence type="ECO:0000256" key="8">
    <source>
        <dbReference type="ARBA" id="ARBA00038120"/>
    </source>
</evidence>
<dbReference type="PANTHER" id="PTHR43646">
    <property type="entry name" value="GLYCOSYLTRANSFERASE"/>
    <property type="match status" value="1"/>
</dbReference>
<keyword evidence="2" id="KW-1003">Cell membrane</keyword>
<comment type="subcellular location">
    <subcellularLocation>
        <location evidence="1">Cell membrane</location>
    </subcellularLocation>
</comment>
<dbReference type="EMBL" id="BONY01000085">
    <property type="protein sequence ID" value="GIH10152.1"/>
    <property type="molecule type" value="Genomic_DNA"/>
</dbReference>
<evidence type="ECO:0000256" key="1">
    <source>
        <dbReference type="ARBA" id="ARBA00004236"/>
    </source>
</evidence>
<keyword evidence="3" id="KW-0328">Glycosyltransferase</keyword>
<comment type="similarity">
    <text evidence="8">Belongs to the glycosyltransferase 2 family. CrtQ subfamily.</text>
</comment>
<protein>
    <recommendedName>
        <fullName evidence="9">4,4'-diaponeurosporenoate glycosyltransferase</fullName>
    </recommendedName>
</protein>
<dbReference type="AlphaFoldDB" id="A0A8J3VL24"/>
<accession>A0A8J3VL24</accession>
<dbReference type="SUPFAM" id="SSF53448">
    <property type="entry name" value="Nucleotide-diphospho-sugar transferases"/>
    <property type="match status" value="1"/>
</dbReference>
<gene>
    <name evidence="11" type="ORF">Rhe02_82190</name>
</gene>
<comment type="caution">
    <text evidence="11">The sequence shown here is derived from an EMBL/GenBank/DDBJ whole genome shotgun (WGS) entry which is preliminary data.</text>
</comment>
<evidence type="ECO:0000313" key="11">
    <source>
        <dbReference type="EMBL" id="GIH10152.1"/>
    </source>
</evidence>
<evidence type="ECO:0000256" key="2">
    <source>
        <dbReference type="ARBA" id="ARBA00022475"/>
    </source>
</evidence>
<keyword evidence="12" id="KW-1185">Reference proteome</keyword>
<dbReference type="Proteomes" id="UP000612899">
    <property type="component" value="Unassembled WGS sequence"/>
</dbReference>
<proteinExistence type="inferred from homology"/>
<evidence type="ECO:0000259" key="10">
    <source>
        <dbReference type="Pfam" id="PF00535"/>
    </source>
</evidence>
<dbReference type="GO" id="GO:0016757">
    <property type="term" value="F:glycosyltransferase activity"/>
    <property type="evidence" value="ECO:0007669"/>
    <property type="project" value="UniProtKB-KW"/>
</dbReference>
<dbReference type="RefSeq" id="WP_203913868.1">
    <property type="nucleotide sequence ID" value="NZ_BONY01000085.1"/>
</dbReference>
<organism evidence="11 12">
    <name type="scientific">Rhizocola hellebori</name>
    <dbReference type="NCBI Taxonomy" id="1392758"/>
    <lineage>
        <taxon>Bacteria</taxon>
        <taxon>Bacillati</taxon>
        <taxon>Actinomycetota</taxon>
        <taxon>Actinomycetes</taxon>
        <taxon>Micromonosporales</taxon>
        <taxon>Micromonosporaceae</taxon>
        <taxon>Rhizocola</taxon>
    </lineage>
</organism>
<evidence type="ECO:0000256" key="5">
    <source>
        <dbReference type="ARBA" id="ARBA00023136"/>
    </source>
</evidence>
<dbReference type="Gene3D" id="3.90.550.10">
    <property type="entry name" value="Spore Coat Polysaccharide Biosynthesis Protein SpsA, Chain A"/>
    <property type="match status" value="1"/>
</dbReference>